<dbReference type="InterPro" id="IPR015915">
    <property type="entry name" value="Kelch-typ_b-propeller"/>
</dbReference>
<name>A0A078AIG3_STYLE</name>
<evidence type="ECO:0000313" key="1">
    <source>
        <dbReference type="EMBL" id="CDW81731.1"/>
    </source>
</evidence>
<accession>A0A078AIG3</accession>
<sequence>MQTICKDAYYLYFPKILKTFYLDRQYLHLYLAHKRKMVVAYLDNYKGKKISFKKHKEIPERLKYFSTIQFENNVLLCGGLNSKEENPEDPLSQQFDYVYDDSFLFDVKHTKVLNKMHMHMKRAKHCVTIQQDPVDQFNRLVLIIGGVYITYHKDLFKKTTYQKYHDTANVEYYSMKTQSFERYNAKLSIARHSAAACNLHNYTYVIGGHTVDHPLKYINTIERCHRSVPSSFFEKFDVKQKIGVDLNIQTLLSVAIPEDRGILIIGSSRDDQWNNEGFYIDLKDMSMKRSKFQYSVGPINDWKNSYTNYEQKINFLTEQFQILRFGVQACEWSLFDLNDIKTEKSKEYLAKKEQKRLKKLEKDKNKIHEKYIYDDGSHLYYEDNKNHNYY</sequence>
<gene>
    <name evidence="1" type="primary">Contig857.g934</name>
    <name evidence="1" type="ORF">STYLEM_10755</name>
</gene>
<protein>
    <recommendedName>
        <fullName evidence="3">Kelch motif family protein</fullName>
    </recommendedName>
</protein>
<dbReference type="AlphaFoldDB" id="A0A078AIG3"/>
<organism evidence="1 2">
    <name type="scientific">Stylonychia lemnae</name>
    <name type="common">Ciliate</name>
    <dbReference type="NCBI Taxonomy" id="5949"/>
    <lineage>
        <taxon>Eukaryota</taxon>
        <taxon>Sar</taxon>
        <taxon>Alveolata</taxon>
        <taxon>Ciliophora</taxon>
        <taxon>Intramacronucleata</taxon>
        <taxon>Spirotrichea</taxon>
        <taxon>Stichotrichia</taxon>
        <taxon>Sporadotrichida</taxon>
        <taxon>Oxytrichidae</taxon>
        <taxon>Stylonychinae</taxon>
        <taxon>Stylonychia</taxon>
    </lineage>
</organism>
<dbReference type="Proteomes" id="UP000039865">
    <property type="component" value="Unassembled WGS sequence"/>
</dbReference>
<proteinExistence type="predicted"/>
<keyword evidence="2" id="KW-1185">Reference proteome</keyword>
<dbReference type="Gene3D" id="2.120.10.80">
    <property type="entry name" value="Kelch-type beta propeller"/>
    <property type="match status" value="1"/>
</dbReference>
<dbReference type="EMBL" id="CCKQ01010226">
    <property type="protein sequence ID" value="CDW81731.1"/>
    <property type="molecule type" value="Genomic_DNA"/>
</dbReference>
<dbReference type="InParanoid" id="A0A078AIG3"/>
<dbReference type="SUPFAM" id="SSF117281">
    <property type="entry name" value="Kelch motif"/>
    <property type="match status" value="1"/>
</dbReference>
<reference evidence="1 2" key="1">
    <citation type="submission" date="2014-06" db="EMBL/GenBank/DDBJ databases">
        <authorList>
            <person name="Swart Estienne"/>
        </authorList>
    </citation>
    <scope>NUCLEOTIDE SEQUENCE [LARGE SCALE GENOMIC DNA]</scope>
    <source>
        <strain evidence="1 2">130c</strain>
    </source>
</reference>
<evidence type="ECO:0008006" key="3">
    <source>
        <dbReference type="Google" id="ProtNLM"/>
    </source>
</evidence>
<evidence type="ECO:0000313" key="2">
    <source>
        <dbReference type="Proteomes" id="UP000039865"/>
    </source>
</evidence>